<organism evidence="1 2">
    <name type="scientific">Lacisediminihabitans profunda</name>
    <dbReference type="NCBI Taxonomy" id="2594790"/>
    <lineage>
        <taxon>Bacteria</taxon>
        <taxon>Bacillati</taxon>
        <taxon>Actinomycetota</taxon>
        <taxon>Actinomycetes</taxon>
        <taxon>Micrococcales</taxon>
        <taxon>Microbacteriaceae</taxon>
        <taxon>Lacisediminihabitans</taxon>
    </lineage>
</organism>
<gene>
    <name evidence="1" type="ORF">FVP33_07610</name>
</gene>
<evidence type="ECO:0000313" key="1">
    <source>
        <dbReference type="EMBL" id="TXN31407.1"/>
    </source>
</evidence>
<sequence>MTATLALRASADLVSADLVSADLASADLLSTDLLSADLVSADLLSTAAFTVHSPRPRGLERAAITLGVAMLRWARARAERGMMTREEHSRTFATVCDVELRQHRTLSLAMRVS</sequence>
<accession>A0A5C8UT25</accession>
<dbReference type="AlphaFoldDB" id="A0A5C8UT25"/>
<dbReference type="RefSeq" id="WP_147782994.1">
    <property type="nucleotide sequence ID" value="NZ_VRMG01000005.1"/>
</dbReference>
<reference evidence="1 2" key="1">
    <citation type="submission" date="2019-08" db="EMBL/GenBank/DDBJ databases">
        <title>Bacterial whole genome sequence for Glaciihabitans sp. CHu50b-6-2.</title>
        <authorList>
            <person name="Jin L."/>
        </authorList>
    </citation>
    <scope>NUCLEOTIDE SEQUENCE [LARGE SCALE GENOMIC DNA]</scope>
    <source>
        <strain evidence="1 2">CHu50b-6-2</strain>
    </source>
</reference>
<keyword evidence="2" id="KW-1185">Reference proteome</keyword>
<dbReference type="Proteomes" id="UP000321379">
    <property type="component" value="Unassembled WGS sequence"/>
</dbReference>
<evidence type="ECO:0008006" key="3">
    <source>
        <dbReference type="Google" id="ProtNLM"/>
    </source>
</evidence>
<dbReference type="SUPFAM" id="SSF141571">
    <property type="entry name" value="Pentapeptide repeat-like"/>
    <property type="match status" value="1"/>
</dbReference>
<name>A0A5C8UT25_9MICO</name>
<protein>
    <recommendedName>
        <fullName evidence="3">Pentapeptide repeat-containing protein</fullName>
    </recommendedName>
</protein>
<comment type="caution">
    <text evidence="1">The sequence shown here is derived from an EMBL/GenBank/DDBJ whole genome shotgun (WGS) entry which is preliminary data.</text>
</comment>
<dbReference type="EMBL" id="VRMG01000005">
    <property type="protein sequence ID" value="TXN31407.1"/>
    <property type="molecule type" value="Genomic_DNA"/>
</dbReference>
<evidence type="ECO:0000313" key="2">
    <source>
        <dbReference type="Proteomes" id="UP000321379"/>
    </source>
</evidence>
<proteinExistence type="predicted"/>